<dbReference type="Proteomes" id="UP000766595">
    <property type="component" value="Unassembled WGS sequence"/>
</dbReference>
<evidence type="ECO:0000313" key="1">
    <source>
        <dbReference type="EMBL" id="MBT9288031.1"/>
    </source>
</evidence>
<dbReference type="EMBL" id="JAHHZF010000001">
    <property type="protein sequence ID" value="MBT9288031.1"/>
    <property type="molecule type" value="Genomic_DNA"/>
</dbReference>
<keyword evidence="1" id="KW-0547">Nucleotide-binding</keyword>
<keyword evidence="1" id="KW-0347">Helicase</keyword>
<dbReference type="AlphaFoldDB" id="A0A947D000"/>
<dbReference type="NCBIfam" id="NF004629">
    <property type="entry name" value="PRK05973.1"/>
    <property type="match status" value="1"/>
</dbReference>
<accession>A0A947D000</accession>
<comment type="caution">
    <text evidence="1">The sequence shown here is derived from an EMBL/GenBank/DDBJ whole genome shotgun (WGS) entry which is preliminary data.</text>
</comment>
<keyword evidence="2" id="KW-1185">Reference proteome</keyword>
<organism evidence="1 2">
    <name type="scientific">Prosthecodimorpha staleyi</name>
    <dbReference type="NCBI Taxonomy" id="2840188"/>
    <lineage>
        <taxon>Bacteria</taxon>
        <taxon>Pseudomonadati</taxon>
        <taxon>Pseudomonadota</taxon>
        <taxon>Alphaproteobacteria</taxon>
        <taxon>Hyphomicrobiales</taxon>
        <taxon>Ancalomicrobiaceae</taxon>
        <taxon>Prosthecodimorpha</taxon>
    </lineage>
</organism>
<dbReference type="RefSeq" id="WP_261966723.1">
    <property type="nucleotide sequence ID" value="NZ_JAHHZF010000001.1"/>
</dbReference>
<dbReference type="Gene3D" id="3.40.50.300">
    <property type="entry name" value="P-loop containing nucleotide triphosphate hydrolases"/>
    <property type="match status" value="1"/>
</dbReference>
<gene>
    <name evidence="1" type="ORF">KL771_01120</name>
</gene>
<dbReference type="SUPFAM" id="SSF52540">
    <property type="entry name" value="P-loop containing nucleoside triphosphate hydrolases"/>
    <property type="match status" value="1"/>
</dbReference>
<protein>
    <submittedName>
        <fullName evidence="1">Replicative DNA helicase</fullName>
    </submittedName>
</protein>
<name>A0A947D000_9HYPH</name>
<dbReference type="GO" id="GO:0004386">
    <property type="term" value="F:helicase activity"/>
    <property type="evidence" value="ECO:0007669"/>
    <property type="project" value="UniProtKB-KW"/>
</dbReference>
<keyword evidence="1" id="KW-0067">ATP-binding</keyword>
<proteinExistence type="predicted"/>
<sequence>MKPKTPIPHLKHRAKRMARRETIPLHEALDRVARAEGFPRWSLLSARHAAETPPTALLPHLADGDLLLLGARPGQGKTLLGLQLLLDAARAGRSAVFFTLEYSIREARQRIQSLDRSESGWADKLEIVASDAICADFIIRHLSGAPRGTVAIIDYLQILDQQRSKPALADQVRALRDFAAETGIVLGFISQIDRGFDPTQKPLPDITDIRLPNPVSMQHFTKACFLHGGDISLQTIA</sequence>
<reference evidence="1 2" key="1">
    <citation type="submission" date="2021-06" db="EMBL/GenBank/DDBJ databases">
        <authorList>
            <person name="Grouzdev D.S."/>
            <person name="Koziaeva V."/>
        </authorList>
    </citation>
    <scope>NUCLEOTIDE SEQUENCE [LARGE SCALE GENOMIC DNA]</scope>
    <source>
        <strain evidence="1 2">22</strain>
    </source>
</reference>
<dbReference type="InterPro" id="IPR027417">
    <property type="entry name" value="P-loop_NTPase"/>
</dbReference>
<evidence type="ECO:0000313" key="2">
    <source>
        <dbReference type="Proteomes" id="UP000766595"/>
    </source>
</evidence>
<keyword evidence="1" id="KW-0378">Hydrolase</keyword>